<name>A0A2A9PF49_OPHUN</name>
<gene>
    <name evidence="1" type="ORF">XA68_12226</name>
</gene>
<sequence length="83" mass="9613">MRPLSPRECRNGASGPAVSRTDYLSIRTWATPQMPWLPLVIQTHTKTYYPENWPERLLQPDNLSQGFDEVKPELTTLLGPFDW</sequence>
<comment type="caution">
    <text evidence="1">The sequence shown here is derived from an EMBL/GenBank/DDBJ whole genome shotgun (WGS) entry which is preliminary data.</text>
</comment>
<accession>A0A2A9PF49</accession>
<reference evidence="1 2" key="2">
    <citation type="journal article" date="2017" name="Sci. Rep.">
        <title>Ant-infecting Ophiocordyceps genomes reveal a high diversity of potential behavioral manipulation genes and a possible major role for enterotoxins.</title>
        <authorList>
            <person name="de Bekker C."/>
            <person name="Ohm R.A."/>
            <person name="Evans H.C."/>
            <person name="Brachmann A."/>
            <person name="Hughes D.P."/>
        </authorList>
    </citation>
    <scope>NUCLEOTIDE SEQUENCE [LARGE SCALE GENOMIC DNA]</scope>
    <source>
        <strain evidence="1 2">SC16a</strain>
    </source>
</reference>
<dbReference type="EMBL" id="LAZP02000192">
    <property type="protein sequence ID" value="PFH59523.1"/>
    <property type="molecule type" value="Genomic_DNA"/>
</dbReference>
<organism evidence="1 2">
    <name type="scientific">Ophiocordyceps unilateralis</name>
    <name type="common">Zombie-ant fungus</name>
    <name type="synonym">Torrubia unilateralis</name>
    <dbReference type="NCBI Taxonomy" id="268505"/>
    <lineage>
        <taxon>Eukaryota</taxon>
        <taxon>Fungi</taxon>
        <taxon>Dikarya</taxon>
        <taxon>Ascomycota</taxon>
        <taxon>Pezizomycotina</taxon>
        <taxon>Sordariomycetes</taxon>
        <taxon>Hypocreomycetidae</taxon>
        <taxon>Hypocreales</taxon>
        <taxon>Ophiocordycipitaceae</taxon>
        <taxon>Ophiocordyceps</taxon>
    </lineage>
</organism>
<dbReference type="AlphaFoldDB" id="A0A2A9PF49"/>
<evidence type="ECO:0000313" key="1">
    <source>
        <dbReference type="EMBL" id="PFH59523.1"/>
    </source>
</evidence>
<evidence type="ECO:0000313" key="2">
    <source>
        <dbReference type="Proteomes" id="UP000037136"/>
    </source>
</evidence>
<protein>
    <submittedName>
        <fullName evidence="1">Uncharacterized protein</fullName>
    </submittedName>
</protein>
<dbReference type="Proteomes" id="UP000037136">
    <property type="component" value="Unassembled WGS sequence"/>
</dbReference>
<reference evidence="1 2" key="1">
    <citation type="journal article" date="2015" name="BMC Genomics">
        <title>Gene expression during zombie ant biting behavior reflects the complexity underlying fungal parasitic behavioral manipulation.</title>
        <authorList>
            <person name="de Bekker C."/>
            <person name="Ohm R.A."/>
            <person name="Loreto R.G."/>
            <person name="Sebastian A."/>
            <person name="Albert I."/>
            <person name="Merrow M."/>
            <person name="Brachmann A."/>
            <person name="Hughes D.P."/>
        </authorList>
    </citation>
    <scope>NUCLEOTIDE SEQUENCE [LARGE SCALE GENOMIC DNA]</scope>
    <source>
        <strain evidence="1 2">SC16a</strain>
    </source>
</reference>
<proteinExistence type="predicted"/>
<keyword evidence="2" id="KW-1185">Reference proteome</keyword>